<dbReference type="Proteomes" id="UP001165583">
    <property type="component" value="Unassembled WGS sequence"/>
</dbReference>
<evidence type="ECO:0000256" key="1">
    <source>
        <dbReference type="ARBA" id="ARBA00022475"/>
    </source>
</evidence>
<evidence type="ECO:0000256" key="2">
    <source>
        <dbReference type="ARBA" id="ARBA00022692"/>
    </source>
</evidence>
<keyword evidence="1" id="KW-1003">Cell membrane</keyword>
<evidence type="ECO:0000313" key="6">
    <source>
        <dbReference type="EMBL" id="MCT2398696.1"/>
    </source>
</evidence>
<keyword evidence="3 5" id="KW-1133">Transmembrane helix</keyword>
<feature type="transmembrane region" description="Helical" evidence="5">
    <location>
        <begin position="46"/>
        <end position="69"/>
    </location>
</feature>
<gene>
    <name evidence="6" type="ORF">NZK81_03960</name>
</gene>
<comment type="caution">
    <text evidence="6">The sequence shown here is derived from an EMBL/GenBank/DDBJ whole genome shotgun (WGS) entry which is preliminary data.</text>
</comment>
<dbReference type="InterPro" id="IPR012451">
    <property type="entry name" value="DUF1656"/>
</dbReference>
<feature type="transmembrane region" description="Helical" evidence="5">
    <location>
        <begin position="12"/>
        <end position="34"/>
    </location>
</feature>
<evidence type="ECO:0000256" key="4">
    <source>
        <dbReference type="ARBA" id="ARBA00023136"/>
    </source>
</evidence>
<protein>
    <submittedName>
        <fullName evidence="6">DUF1656 domain-containing protein</fullName>
    </submittedName>
</protein>
<dbReference type="Pfam" id="PF07869">
    <property type="entry name" value="DUF1656"/>
    <property type="match status" value="1"/>
</dbReference>
<accession>A0ABT2I1L7</accession>
<keyword evidence="7" id="KW-1185">Reference proteome</keyword>
<evidence type="ECO:0000256" key="5">
    <source>
        <dbReference type="SAM" id="Phobius"/>
    </source>
</evidence>
<keyword evidence="4 5" id="KW-0472">Membrane</keyword>
<dbReference type="EMBL" id="JANZXA010000002">
    <property type="protein sequence ID" value="MCT2398696.1"/>
    <property type="molecule type" value="Genomic_DNA"/>
</dbReference>
<sequence>MTGEVSISGLFVPTLLLLAIVALLISMATIRLLNLSGFYRFVSYKALVDLAIFILILGGLSLVATHTGFQP</sequence>
<evidence type="ECO:0000256" key="3">
    <source>
        <dbReference type="ARBA" id="ARBA00022989"/>
    </source>
</evidence>
<organism evidence="6 7">
    <name type="scientific">Novosphingobium mangrovi</name>
    <name type="common">ex Huang et al. 2023</name>
    <dbReference type="NCBI Taxonomy" id="2976432"/>
    <lineage>
        <taxon>Bacteria</taxon>
        <taxon>Pseudomonadati</taxon>
        <taxon>Pseudomonadota</taxon>
        <taxon>Alphaproteobacteria</taxon>
        <taxon>Sphingomonadales</taxon>
        <taxon>Sphingomonadaceae</taxon>
        <taxon>Novosphingobium</taxon>
    </lineage>
</organism>
<dbReference type="RefSeq" id="WP_260044105.1">
    <property type="nucleotide sequence ID" value="NZ_JANZXA010000002.1"/>
</dbReference>
<evidence type="ECO:0000313" key="7">
    <source>
        <dbReference type="Proteomes" id="UP001165583"/>
    </source>
</evidence>
<name>A0ABT2I1L7_9SPHN</name>
<reference evidence="6" key="1">
    <citation type="submission" date="2022-09" db="EMBL/GenBank/DDBJ databases">
        <title>Novosphingobium sp. Nov., a polycyclic aromatic hydrocarbon-degrading bacterium isolated form mangrove sediments in HongKong.</title>
        <authorList>
            <person name="Hu Z."/>
        </authorList>
    </citation>
    <scope>NUCLEOTIDE SEQUENCE</scope>
    <source>
        <strain evidence="6">HK4-1</strain>
    </source>
</reference>
<keyword evidence="2 5" id="KW-0812">Transmembrane</keyword>
<proteinExistence type="predicted"/>